<name>A0A6J8AQP0_MYTCO</name>
<accession>A0A6J8AQP0</accession>
<keyword evidence="2" id="KW-1185">Reference proteome</keyword>
<dbReference type="EMBL" id="CACVKT020001854">
    <property type="protein sequence ID" value="CAC5372481.1"/>
    <property type="molecule type" value="Genomic_DNA"/>
</dbReference>
<reference evidence="1 2" key="1">
    <citation type="submission" date="2020-06" db="EMBL/GenBank/DDBJ databases">
        <authorList>
            <person name="Li R."/>
            <person name="Bekaert M."/>
        </authorList>
    </citation>
    <scope>NUCLEOTIDE SEQUENCE [LARGE SCALE GENOMIC DNA]</scope>
    <source>
        <strain evidence="2">wild</strain>
    </source>
</reference>
<evidence type="ECO:0000313" key="2">
    <source>
        <dbReference type="Proteomes" id="UP000507470"/>
    </source>
</evidence>
<evidence type="ECO:0000313" key="1">
    <source>
        <dbReference type="EMBL" id="CAC5372481.1"/>
    </source>
</evidence>
<dbReference type="Proteomes" id="UP000507470">
    <property type="component" value="Unassembled WGS sequence"/>
</dbReference>
<dbReference type="AlphaFoldDB" id="A0A6J8AQP0"/>
<protein>
    <submittedName>
        <fullName evidence="1">Uncharacterized protein</fullName>
    </submittedName>
</protein>
<sequence length="253" mass="29546">MRSKYQYLPLTHHGLFGKGLEMSLERRKEQKDQLSDLLPEFTKKRKFEKDSREKGNTKVARENRKITDVNSEHADCENSSSRFSTYSGCNGILYRADSKCSSTHETNTITSIKFLESNLQRYDSRNSIYSTSKITSFLVDKSGEHAERPIFSVTDIHCYSHNRCFQKQFWGLCLETNFPRGMEFTPERVAYQLLRNESSLFDNKTFSESVKEQIGSDQEQQHKCCSVYKSPGRDKITSLCLLTWELWQMATWF</sequence>
<proteinExistence type="predicted"/>
<organism evidence="1 2">
    <name type="scientific">Mytilus coruscus</name>
    <name type="common">Sea mussel</name>
    <dbReference type="NCBI Taxonomy" id="42192"/>
    <lineage>
        <taxon>Eukaryota</taxon>
        <taxon>Metazoa</taxon>
        <taxon>Spiralia</taxon>
        <taxon>Lophotrochozoa</taxon>
        <taxon>Mollusca</taxon>
        <taxon>Bivalvia</taxon>
        <taxon>Autobranchia</taxon>
        <taxon>Pteriomorphia</taxon>
        <taxon>Mytilida</taxon>
        <taxon>Mytiloidea</taxon>
        <taxon>Mytilidae</taxon>
        <taxon>Mytilinae</taxon>
        <taxon>Mytilus</taxon>
    </lineage>
</organism>
<gene>
    <name evidence="1" type="ORF">MCOR_10553</name>
</gene>